<dbReference type="Gene3D" id="3.20.20.450">
    <property type="entry name" value="EAL domain"/>
    <property type="match status" value="1"/>
</dbReference>
<dbReference type="SUPFAM" id="SSF141868">
    <property type="entry name" value="EAL domain-like"/>
    <property type="match status" value="1"/>
</dbReference>
<dbReference type="Proteomes" id="UP000002817">
    <property type="component" value="Unassembled WGS sequence"/>
</dbReference>
<dbReference type="SMART" id="SM00052">
    <property type="entry name" value="EAL"/>
    <property type="match status" value="1"/>
</dbReference>
<keyword evidence="5" id="KW-1185">Reference proteome</keyword>
<reference evidence="3 4" key="3">
    <citation type="journal article" date="2012" name="Int. J. Syst. Evol. Microbiol.">
        <title>Vibrio caribbeanicus sp. nov., isolated from the marine sponge Scleritoderma cyanea.</title>
        <authorList>
            <person name="Hoffmann M."/>
            <person name="Monday S.R."/>
            <person name="Allard M.W."/>
            <person name="Strain E.A."/>
            <person name="Whittaker P."/>
            <person name="Naum M."/>
            <person name="McCarthy P.J."/>
            <person name="Lopez J.V."/>
            <person name="Fischer M."/>
            <person name="Brown E.W."/>
        </authorList>
    </citation>
    <scope>NUCLEOTIDE SEQUENCE [LARGE SCALE GENOMIC DNA]</scope>
    <source>
        <strain evidence="3">CIP 102891</strain>
        <strain evidence="4">CIP 102891 / ATCC 33934</strain>
    </source>
</reference>
<dbReference type="Proteomes" id="UP000003515">
    <property type="component" value="Unassembled WGS sequence"/>
</dbReference>
<organism evidence="3 4">
    <name type="scientific">Vibrio orientalis CIP 102891 = ATCC 33934</name>
    <dbReference type="NCBI Taxonomy" id="675816"/>
    <lineage>
        <taxon>Bacteria</taxon>
        <taxon>Pseudomonadati</taxon>
        <taxon>Pseudomonadota</taxon>
        <taxon>Gammaproteobacteria</taxon>
        <taxon>Vibrionales</taxon>
        <taxon>Vibrionaceae</taxon>
        <taxon>Vibrio</taxon>
        <taxon>Vibrio oreintalis group</taxon>
    </lineage>
</organism>
<dbReference type="Pfam" id="PF00563">
    <property type="entry name" value="EAL"/>
    <property type="match status" value="1"/>
</dbReference>
<dbReference type="OrthoDB" id="1673646at2"/>
<dbReference type="InterPro" id="IPR050706">
    <property type="entry name" value="Cyclic-di-GMP_PDE-like"/>
</dbReference>
<protein>
    <recommendedName>
        <fullName evidence="1">EAL domain-containing protein</fullName>
    </recommendedName>
</protein>
<dbReference type="AlphaFoldDB" id="C9QL30"/>
<dbReference type="PANTHER" id="PTHR33121:SF70">
    <property type="entry name" value="SIGNALING PROTEIN YKOW"/>
    <property type="match status" value="1"/>
</dbReference>
<evidence type="ECO:0000259" key="1">
    <source>
        <dbReference type="PROSITE" id="PS50883"/>
    </source>
</evidence>
<dbReference type="STRING" id="675816.VIA_002152"/>
<accession>C9QL30</accession>
<dbReference type="GO" id="GO:0071111">
    <property type="term" value="F:cyclic-guanylate-specific phosphodiesterase activity"/>
    <property type="evidence" value="ECO:0007669"/>
    <property type="project" value="InterPro"/>
</dbReference>
<reference evidence="2 5" key="1">
    <citation type="submission" date="2009-10" db="EMBL/GenBank/DDBJ databases">
        <authorList>
            <consortium name="Los Alamos National Laboratory (LANL)"/>
            <consortium name="National Microbial Pathogen Data Resource (NMPDR)"/>
            <person name="Munk A.C."/>
            <person name="Chertkov O."/>
            <person name="Tapia R."/>
            <person name="Green L."/>
            <person name="Rogers Y."/>
            <person name="Detter J.C."/>
            <person name="Bruce D."/>
            <person name="Brettin T.S."/>
            <person name="Colwell R.R."/>
            <person name="Huq A."/>
            <person name="Grim C.J."/>
            <person name="Hasan N.A."/>
            <person name="Bartels D."/>
            <person name="Vonstein V."/>
        </authorList>
    </citation>
    <scope>NUCLEOTIDE SEQUENCE [LARGE SCALE GENOMIC DNA]</scope>
    <source>
        <strain evidence="2 5">CIP 102891</strain>
    </source>
</reference>
<evidence type="ECO:0000313" key="5">
    <source>
        <dbReference type="Proteomes" id="UP000003515"/>
    </source>
</evidence>
<dbReference type="InterPro" id="IPR035919">
    <property type="entry name" value="EAL_sf"/>
</dbReference>
<dbReference type="PROSITE" id="PS50883">
    <property type="entry name" value="EAL"/>
    <property type="match status" value="1"/>
</dbReference>
<dbReference type="InterPro" id="IPR001633">
    <property type="entry name" value="EAL_dom"/>
</dbReference>
<dbReference type="PATRIC" id="fig|675816.5.peg.3398"/>
<evidence type="ECO:0000313" key="2">
    <source>
        <dbReference type="EMBL" id="EEX91510.1"/>
    </source>
</evidence>
<sequence>MLACKLDSSYFNVLMKDIYNGKFYPVFQPIFSTDNRRIVGYEVLGRWDNAHSVEQSMKYLEENNGINYFSRMFMKKLCMVLDHKSIEKEMFISINISPSHLASHLFLLDTFKIIRKCQDLGIHLWFELTEHTSYPKGEEFNLMILNINFCKSSGVKFAIDDFGTGAHHDEECIKIVKPSIVKLDKAFLRKKEISEWNGINNLASKYKFDLVAEGVEGLSDWEFLKEQKVNFAQGYYLGRPYQ</sequence>
<dbReference type="CDD" id="cd01948">
    <property type="entry name" value="EAL"/>
    <property type="match status" value="1"/>
</dbReference>
<proteinExistence type="predicted"/>
<dbReference type="PANTHER" id="PTHR33121">
    <property type="entry name" value="CYCLIC DI-GMP PHOSPHODIESTERASE PDEF"/>
    <property type="match status" value="1"/>
</dbReference>
<evidence type="ECO:0000313" key="4">
    <source>
        <dbReference type="Proteomes" id="UP000002817"/>
    </source>
</evidence>
<dbReference type="EMBL" id="ACZV01000005">
    <property type="protein sequence ID" value="EEX91510.1"/>
    <property type="molecule type" value="Genomic_DNA"/>
</dbReference>
<gene>
    <name evidence="2" type="ORF">VIA_002152</name>
    <name evidence="3" type="ORF">VIOR3934_17953</name>
</gene>
<name>C9QL30_VIBOR</name>
<reference evidence="3" key="2">
    <citation type="submission" date="2011-08" db="EMBL/GenBank/DDBJ databases">
        <authorList>
            <person name="Hoffman M."/>
            <person name="Strain E.A."/>
            <person name="Brown E."/>
            <person name="Allard M.W."/>
        </authorList>
    </citation>
    <scope>NUCLEOTIDE SEQUENCE</scope>
    <source>
        <strain evidence="3">CIP 102891</strain>
    </source>
</reference>
<feature type="domain" description="EAL" evidence="1">
    <location>
        <begin position="7"/>
        <end position="242"/>
    </location>
</feature>
<evidence type="ECO:0000313" key="3">
    <source>
        <dbReference type="EMBL" id="EGU47391.1"/>
    </source>
</evidence>
<comment type="caution">
    <text evidence="3">The sequence shown here is derived from an EMBL/GenBank/DDBJ whole genome shotgun (WGS) entry which is preliminary data.</text>
</comment>
<dbReference type="EMBL" id="AFWH01000051">
    <property type="protein sequence ID" value="EGU47391.1"/>
    <property type="molecule type" value="Genomic_DNA"/>
</dbReference>
<dbReference type="eggNOG" id="COG2200">
    <property type="taxonomic scope" value="Bacteria"/>
</dbReference>